<accession>A0A6M5YFZ1</accession>
<keyword evidence="1" id="KW-0378">Hydrolase</keyword>
<dbReference type="GO" id="GO:0016787">
    <property type="term" value="F:hydrolase activity"/>
    <property type="evidence" value="ECO:0007669"/>
    <property type="project" value="UniProtKB-KW"/>
</dbReference>
<dbReference type="InterPro" id="IPR006684">
    <property type="entry name" value="YbgC/YbaW"/>
</dbReference>
<keyword evidence="3" id="KW-1185">Reference proteome</keyword>
<dbReference type="AlphaFoldDB" id="A0A6M5YFZ1"/>
<evidence type="ECO:0000256" key="1">
    <source>
        <dbReference type="ARBA" id="ARBA00022801"/>
    </source>
</evidence>
<name>A0A6M5YFZ1_9BACT</name>
<reference evidence="3" key="1">
    <citation type="submission" date="2020-05" db="EMBL/GenBank/DDBJ databases">
        <title>Frigoriglobus tundricola gen. nov., sp. nov., a psychrotolerant cellulolytic planctomycete of the family Gemmataceae with two divergent copies of 16S rRNA gene.</title>
        <authorList>
            <person name="Kulichevskaya I.S."/>
            <person name="Ivanova A.A."/>
            <person name="Naumoff D.G."/>
            <person name="Beletsky A.V."/>
            <person name="Rijpstra W.I.C."/>
            <person name="Sinninghe Damste J.S."/>
            <person name="Mardanov A.V."/>
            <person name="Ravin N.V."/>
            <person name="Dedysh S.N."/>
        </authorList>
    </citation>
    <scope>NUCLEOTIDE SEQUENCE [LARGE SCALE GENOMIC DNA]</scope>
    <source>
        <strain evidence="3">PL17</strain>
    </source>
</reference>
<evidence type="ECO:0000313" key="2">
    <source>
        <dbReference type="EMBL" id="QJW92925.1"/>
    </source>
</evidence>
<dbReference type="KEGG" id="ftj:FTUN_0422"/>
<dbReference type="PIRSF" id="PIRSF003230">
    <property type="entry name" value="YbgC"/>
    <property type="match status" value="1"/>
</dbReference>
<dbReference type="Gene3D" id="3.10.129.10">
    <property type="entry name" value="Hotdog Thioesterase"/>
    <property type="match status" value="1"/>
</dbReference>
<protein>
    <submittedName>
        <fullName evidence="2">4-hydroxybenzoyl-CoA thioesterase family active site</fullName>
    </submittedName>
</protein>
<gene>
    <name evidence="2" type="ORF">FTUN_0422</name>
</gene>
<dbReference type="RefSeq" id="WP_171469227.1">
    <property type="nucleotide sequence ID" value="NZ_CP053452.2"/>
</dbReference>
<dbReference type="Proteomes" id="UP000503447">
    <property type="component" value="Chromosome"/>
</dbReference>
<dbReference type="EMBL" id="CP053452">
    <property type="protein sequence ID" value="QJW92925.1"/>
    <property type="molecule type" value="Genomic_DNA"/>
</dbReference>
<dbReference type="Pfam" id="PF13279">
    <property type="entry name" value="4HBT_2"/>
    <property type="match status" value="1"/>
</dbReference>
<dbReference type="InterPro" id="IPR029069">
    <property type="entry name" value="HotDog_dom_sf"/>
</dbReference>
<dbReference type="SUPFAM" id="SSF54637">
    <property type="entry name" value="Thioesterase/thiol ester dehydrase-isomerase"/>
    <property type="match status" value="1"/>
</dbReference>
<sequence>MTTPYTITRRVEFGDTDMAGIMHFSNFFRFMEVAETDFLRNRGLNVSWFEGGVKWGFPRVSAACDYQKPATFQDLITVAVTLEKVGTKSVSYRFDFSNQRGEPLAVGRMTSVFCRSTGPDHIEALDIPADIRAKLEPQS</sequence>
<proteinExistence type="predicted"/>
<evidence type="ECO:0000313" key="3">
    <source>
        <dbReference type="Proteomes" id="UP000503447"/>
    </source>
</evidence>
<organism evidence="2 3">
    <name type="scientific">Frigoriglobus tundricola</name>
    <dbReference type="NCBI Taxonomy" id="2774151"/>
    <lineage>
        <taxon>Bacteria</taxon>
        <taxon>Pseudomonadati</taxon>
        <taxon>Planctomycetota</taxon>
        <taxon>Planctomycetia</taxon>
        <taxon>Gemmatales</taxon>
        <taxon>Gemmataceae</taxon>
        <taxon>Frigoriglobus</taxon>
    </lineage>
</organism>
<dbReference type="CDD" id="cd00586">
    <property type="entry name" value="4HBT"/>
    <property type="match status" value="1"/>
</dbReference>